<dbReference type="AlphaFoldDB" id="A0A8H7CQY7"/>
<evidence type="ECO:0000313" key="3">
    <source>
        <dbReference type="Proteomes" id="UP000620124"/>
    </source>
</evidence>
<dbReference type="OrthoDB" id="2985557at2759"/>
<proteinExistence type="predicted"/>
<comment type="caution">
    <text evidence="2">The sequence shown here is derived from an EMBL/GenBank/DDBJ whole genome shotgun (WGS) entry which is preliminary data.</text>
</comment>
<organism evidence="2 3">
    <name type="scientific">Mycena venus</name>
    <dbReference type="NCBI Taxonomy" id="2733690"/>
    <lineage>
        <taxon>Eukaryota</taxon>
        <taxon>Fungi</taxon>
        <taxon>Dikarya</taxon>
        <taxon>Basidiomycota</taxon>
        <taxon>Agaricomycotina</taxon>
        <taxon>Agaricomycetes</taxon>
        <taxon>Agaricomycetidae</taxon>
        <taxon>Agaricales</taxon>
        <taxon>Marasmiineae</taxon>
        <taxon>Mycenaceae</taxon>
        <taxon>Mycena</taxon>
    </lineage>
</organism>
<keyword evidence="3" id="KW-1185">Reference proteome</keyword>
<evidence type="ECO:0000256" key="1">
    <source>
        <dbReference type="SAM" id="MobiDB-lite"/>
    </source>
</evidence>
<feature type="region of interest" description="Disordered" evidence="1">
    <location>
        <begin position="152"/>
        <end position="172"/>
    </location>
</feature>
<name>A0A8H7CQY7_9AGAR</name>
<reference evidence="2" key="1">
    <citation type="submission" date="2020-05" db="EMBL/GenBank/DDBJ databases">
        <title>Mycena genomes resolve the evolution of fungal bioluminescence.</title>
        <authorList>
            <person name="Tsai I.J."/>
        </authorList>
    </citation>
    <scope>NUCLEOTIDE SEQUENCE</scope>
    <source>
        <strain evidence="2">CCC161011</strain>
    </source>
</reference>
<sequence length="579" mass="65530">MMLSLMYSTFTGSQCAAPGGLKLLTKANWHRLTVDPKTLLKGKLKDSPTVTASFSAATKDLQKPDDLGPWIAGIFDVKKTPGAWDGWEPDMSYCQPCLMKFLEDHVWVWYLNYRIQKGWVPPENCTSGYNCKKIMDSRDHVFAKNHLCAPTKSEEMGKPTAPPESPEMSQTNVPPLGDDIIGRIMALCPTFDTLQSTARTFFKSITWAVAHSVIGPAVPQAVRVVRYPYYDRNTNKGWRIEHRDPDLMAAVCPEGGATLIMTQDALKLVENAKVISAFENIYSLTQKDRTSRTSVLTPQERWRFQRAAYRIMLYCNMFPGTRYDLDELADMEQDIVKAVQRQRTAVLREYPTDELLEVYAVARFMRDVLEGIKDNAAEDVVDTLLATGPCGVVRAWEARSLEDVPDELYWLGKESDDNNTLYTGYFDIPFAQIWSARKCAAPAGLKLLTEANWHRLAVDPKMFLKGKLKDSPTITAAFTAATEHLQKSGNLSPWIAGMFNIKQTSGPWDGWERDMSYCQPCLTKFLEDHVWVWYLNECVQKGAVPVENCWYGYNCKTMVHNRKHAVAKNHLCIPTQGDV</sequence>
<dbReference type="EMBL" id="JACAZI010000012">
    <property type="protein sequence ID" value="KAF7346974.1"/>
    <property type="molecule type" value="Genomic_DNA"/>
</dbReference>
<evidence type="ECO:0000313" key="2">
    <source>
        <dbReference type="EMBL" id="KAF7346974.1"/>
    </source>
</evidence>
<gene>
    <name evidence="2" type="ORF">MVEN_01450200</name>
</gene>
<protein>
    <submittedName>
        <fullName evidence="2">Uncharacterized protein</fullName>
    </submittedName>
</protein>
<dbReference type="Proteomes" id="UP000620124">
    <property type="component" value="Unassembled WGS sequence"/>
</dbReference>
<accession>A0A8H7CQY7</accession>